<feature type="binding site" evidence="9">
    <location>
        <position position="318"/>
    </location>
    <ligand>
        <name>substrate</name>
    </ligand>
</feature>
<evidence type="ECO:0000256" key="7">
    <source>
        <dbReference type="ARBA" id="ARBA00022898"/>
    </source>
</evidence>
<dbReference type="InterPro" id="IPR015424">
    <property type="entry name" value="PyrdxlP-dep_Trfase"/>
</dbReference>
<evidence type="ECO:0000256" key="5">
    <source>
        <dbReference type="ARBA" id="ARBA00022691"/>
    </source>
</evidence>
<comment type="pathway">
    <text evidence="2 9">Cofactor biosynthesis; biotin biosynthesis; 7,8-diaminononanoate from 8-amino-7-oxononanoate (SAM route): step 1/1.</text>
</comment>
<sequence>MKREDIVSLDKRHVWHPYTAMEAYIGVTDPLVVVGSEGAYLVDADGRRYLDANGSWWVSTLGHRHPRLVKALVEQAGTLAHVSLAGVTHEPAARLAAELVALAPGAGDEGLPVGERLSRVFYVDNGSTAVEVAIKMAAQYWAQNGQPRRTRFVTLSGAFHGETLGATSVGGVPAFRDVFGPLLFDVVHVPSPAEEGGWERAFAEVEQALKAFPDEVAGVILEPVVQGAAGMQVYAPAFVRAVREATRAVDTFLIADEVFTGLGRTGARFACELAGVVPDLLCLAKALSGGLMPFAATLATERVFSGFLGGRERALYYGHSYCGNPLGAAVAREVLAVYRDEDVLGQVARKAPRVKAAFERMAERVPGLVRPRALGMVGAVDLGGGGYLAGGGWRVYEAARRRGLYLRPLGDTVYISPALNIPEDTLEALLNGVEESLREAAVG</sequence>
<keyword evidence="4 9" id="KW-0808">Transferase</keyword>
<feature type="modified residue" description="N6-(pyridoxal phosphate)lysine" evidence="9">
    <location>
        <position position="285"/>
    </location>
</feature>
<dbReference type="CDD" id="cd00610">
    <property type="entry name" value="OAT_like"/>
    <property type="match status" value="1"/>
</dbReference>
<dbReference type="Gene3D" id="3.40.640.10">
    <property type="entry name" value="Type I PLP-dependent aspartate aminotransferase-like (Major domain)"/>
    <property type="match status" value="1"/>
</dbReference>
<keyword evidence="9" id="KW-0963">Cytoplasm</keyword>
<feature type="binding site" evidence="9">
    <location>
        <position position="56"/>
    </location>
    <ligand>
        <name>substrate</name>
    </ligand>
</feature>
<dbReference type="InterPro" id="IPR015422">
    <property type="entry name" value="PyrdxlP-dep_Trfase_small"/>
</dbReference>
<comment type="caution">
    <text evidence="9">Lacks conserved residue(s) required for the propagation of feature annotation.</text>
</comment>
<evidence type="ECO:0000256" key="9">
    <source>
        <dbReference type="HAMAP-Rule" id="MF_00834"/>
    </source>
</evidence>
<dbReference type="InterPro" id="IPR049704">
    <property type="entry name" value="Aminotrans_3_PPA_site"/>
</dbReference>
<dbReference type="PANTHER" id="PTHR42684">
    <property type="entry name" value="ADENOSYLMETHIONINE-8-AMINO-7-OXONONANOATE AMINOTRANSFERASE"/>
    <property type="match status" value="1"/>
</dbReference>
<evidence type="ECO:0000256" key="2">
    <source>
        <dbReference type="ARBA" id="ARBA00005063"/>
    </source>
</evidence>
<name>A0ABT5DD47_9BACT</name>
<keyword evidence="11" id="KW-1185">Reference proteome</keyword>
<comment type="cofactor">
    <cofactor evidence="1 9">
        <name>pyridoxal 5'-phosphate</name>
        <dbReference type="ChEBI" id="CHEBI:597326"/>
    </cofactor>
</comment>
<dbReference type="InterPro" id="IPR005815">
    <property type="entry name" value="BioA"/>
</dbReference>
<accession>A0ABT5DD47</accession>
<organism evidence="10 11">
    <name type="scientific">Stigmatella ashevillensis</name>
    <dbReference type="NCBI Taxonomy" id="2995309"/>
    <lineage>
        <taxon>Bacteria</taxon>
        <taxon>Pseudomonadati</taxon>
        <taxon>Myxococcota</taxon>
        <taxon>Myxococcia</taxon>
        <taxon>Myxococcales</taxon>
        <taxon>Cystobacterineae</taxon>
        <taxon>Archangiaceae</taxon>
        <taxon>Stigmatella</taxon>
    </lineage>
</organism>
<dbReference type="NCBIfam" id="TIGR00508">
    <property type="entry name" value="bioA"/>
    <property type="match status" value="1"/>
</dbReference>
<gene>
    <name evidence="9 10" type="primary">bioA</name>
    <name evidence="10" type="ORF">POL68_23965</name>
</gene>
<keyword evidence="6 9" id="KW-0093">Biotin biosynthesis</keyword>
<dbReference type="Pfam" id="PF00202">
    <property type="entry name" value="Aminotran_3"/>
    <property type="match status" value="1"/>
</dbReference>
<feature type="binding site" evidence="9">
    <location>
        <begin position="126"/>
        <end position="127"/>
    </location>
    <ligand>
        <name>pyridoxal 5'-phosphate</name>
        <dbReference type="ChEBI" id="CHEBI:597326"/>
    </ligand>
</feature>
<evidence type="ECO:0000313" key="11">
    <source>
        <dbReference type="Proteomes" id="UP001221838"/>
    </source>
</evidence>
<keyword evidence="7 9" id="KW-0663">Pyridoxal phosphate</keyword>
<evidence type="ECO:0000256" key="3">
    <source>
        <dbReference type="ARBA" id="ARBA00022576"/>
    </source>
</evidence>
<dbReference type="EMBL" id="JAQNDM010000002">
    <property type="protein sequence ID" value="MDC0711548.1"/>
    <property type="molecule type" value="Genomic_DNA"/>
</dbReference>
<dbReference type="PROSITE" id="PS00600">
    <property type="entry name" value="AA_TRANSFER_CLASS_3"/>
    <property type="match status" value="1"/>
</dbReference>
<feature type="site" description="Participates in the substrate recognition with KAPA and in a stacking interaction with the adenine ring of SAM" evidence="9">
    <location>
        <position position="18"/>
    </location>
</feature>
<comment type="catalytic activity">
    <reaction evidence="8 9">
        <text>(8S)-8-amino-7-oxononanoate + S-adenosyl-L-methionine = S-adenosyl-4-methylsulfanyl-2-oxobutanoate + (7R,8S)-7,8-diammoniononanoate</text>
        <dbReference type="Rhea" id="RHEA:16861"/>
        <dbReference type="ChEBI" id="CHEBI:16490"/>
        <dbReference type="ChEBI" id="CHEBI:59789"/>
        <dbReference type="ChEBI" id="CHEBI:149468"/>
        <dbReference type="ChEBI" id="CHEBI:149469"/>
        <dbReference type="EC" id="2.6.1.62"/>
    </reaction>
</comment>
<evidence type="ECO:0000256" key="1">
    <source>
        <dbReference type="ARBA" id="ARBA00001933"/>
    </source>
</evidence>
<feature type="binding site" evidence="9">
    <location>
        <begin position="319"/>
        <end position="320"/>
    </location>
    <ligand>
        <name>pyridoxal 5'-phosphate</name>
        <dbReference type="ChEBI" id="CHEBI:597326"/>
    </ligand>
</feature>
<dbReference type="Proteomes" id="UP001221838">
    <property type="component" value="Unassembled WGS sequence"/>
</dbReference>
<dbReference type="PIRSF" id="PIRSF000521">
    <property type="entry name" value="Transaminase_4ab_Lys_Orn"/>
    <property type="match status" value="1"/>
</dbReference>
<evidence type="ECO:0000256" key="6">
    <source>
        <dbReference type="ARBA" id="ARBA00022756"/>
    </source>
</evidence>
<comment type="similarity">
    <text evidence="9">Belongs to the class-III pyridoxal-phosphate-dependent aminotransferase family. BioA subfamily.</text>
</comment>
<dbReference type="PANTHER" id="PTHR42684:SF3">
    <property type="entry name" value="ADENOSYLMETHIONINE-8-AMINO-7-OXONONANOATE AMINOTRANSFERASE"/>
    <property type="match status" value="1"/>
</dbReference>
<keyword evidence="5 9" id="KW-0949">S-adenosyl-L-methionine</keyword>
<keyword evidence="3 9" id="KW-0032">Aminotransferase</keyword>
<dbReference type="EC" id="2.6.1.62" evidence="9"/>
<dbReference type="GO" id="GO:0004015">
    <property type="term" value="F:adenosylmethionine-8-amino-7-oxononanoate transaminase activity"/>
    <property type="evidence" value="ECO:0007669"/>
    <property type="project" value="UniProtKB-EC"/>
</dbReference>
<dbReference type="SUPFAM" id="SSF53383">
    <property type="entry name" value="PLP-dependent transferases"/>
    <property type="match status" value="1"/>
</dbReference>
<feature type="binding site" evidence="9">
    <location>
        <position position="407"/>
    </location>
    <ligand>
        <name>substrate</name>
    </ligand>
</feature>
<dbReference type="InterPro" id="IPR005814">
    <property type="entry name" value="Aminotrans_3"/>
</dbReference>
<comment type="subunit">
    <text evidence="9">Homodimer.</text>
</comment>
<evidence type="ECO:0000256" key="8">
    <source>
        <dbReference type="ARBA" id="ARBA00048449"/>
    </source>
</evidence>
<comment type="function">
    <text evidence="9">Catalyzes the transfer of the alpha-amino group from S-adenosyl-L-methionine (SAM) to 7-keto-8-aminopelargonic acid (KAPA) to form 7,8-diaminopelargonic acid (DAPA). It is the only aminotransferase known to utilize SAM as an amino donor.</text>
</comment>
<dbReference type="HAMAP" id="MF_00834">
    <property type="entry name" value="BioA"/>
    <property type="match status" value="1"/>
</dbReference>
<feature type="binding site" evidence="9">
    <location>
        <position position="256"/>
    </location>
    <ligand>
        <name>pyridoxal 5'-phosphate</name>
        <dbReference type="ChEBI" id="CHEBI:597326"/>
    </ligand>
</feature>
<proteinExistence type="inferred from homology"/>
<reference evidence="10 11" key="1">
    <citation type="submission" date="2022-11" db="EMBL/GenBank/DDBJ databases">
        <title>Minimal conservation of predation-associated metabolite biosynthetic gene clusters underscores biosynthetic potential of Myxococcota including descriptions for ten novel species: Archangium lansinium sp. nov., Myxococcus landrumus sp. nov., Nannocystis bai.</title>
        <authorList>
            <person name="Ahearne A."/>
            <person name="Stevens C."/>
            <person name="Dowd S."/>
        </authorList>
    </citation>
    <scope>NUCLEOTIDE SEQUENCE [LARGE SCALE GENOMIC DNA]</scope>
    <source>
        <strain evidence="10 11">NCWAL01</strain>
    </source>
</reference>
<comment type="caution">
    <text evidence="10">The sequence shown here is derived from an EMBL/GenBank/DDBJ whole genome shotgun (WGS) entry which is preliminary data.</text>
</comment>
<dbReference type="InterPro" id="IPR015421">
    <property type="entry name" value="PyrdxlP-dep_Trfase_major"/>
</dbReference>
<dbReference type="Gene3D" id="3.90.1150.10">
    <property type="entry name" value="Aspartate Aminotransferase, domain 1"/>
    <property type="match status" value="1"/>
</dbReference>
<comment type="subcellular location">
    <subcellularLocation>
        <location evidence="9">Cytoplasm</location>
    </subcellularLocation>
</comment>
<protein>
    <recommendedName>
        <fullName evidence="9">Adenosylmethionine-8-amino-7-oxononanoate aminotransferase</fullName>
        <ecNumber evidence="9">2.6.1.62</ecNumber>
    </recommendedName>
    <alternativeName>
        <fullName evidence="9">7,8-diamino-pelargonic acid aminotransferase</fullName>
        <shortName evidence="9">DAPA AT</shortName>
        <shortName evidence="9">DAPA aminotransferase</shortName>
    </alternativeName>
    <alternativeName>
        <fullName evidence="9">7,8-diaminononanoate synthase</fullName>
        <shortName evidence="9">DANS</shortName>
    </alternativeName>
    <alternativeName>
        <fullName evidence="9">Diaminopelargonic acid synthase</fullName>
    </alternativeName>
</protein>
<evidence type="ECO:0000313" key="10">
    <source>
        <dbReference type="EMBL" id="MDC0711548.1"/>
    </source>
</evidence>
<feature type="binding site" evidence="9">
    <location>
        <position position="285"/>
    </location>
    <ligand>
        <name>substrate</name>
    </ligand>
</feature>
<dbReference type="RefSeq" id="WP_272141520.1">
    <property type="nucleotide sequence ID" value="NZ_JAQNDM010000002.1"/>
</dbReference>
<evidence type="ECO:0000256" key="4">
    <source>
        <dbReference type="ARBA" id="ARBA00022679"/>
    </source>
</evidence>